<dbReference type="NCBIfam" id="NF010633">
    <property type="entry name" value="PRK14030.1"/>
    <property type="match status" value="1"/>
</dbReference>
<dbReference type="CDD" id="cd05313">
    <property type="entry name" value="NAD_bind_2_Glu_DH"/>
    <property type="match status" value="1"/>
</dbReference>
<dbReference type="FunFam" id="3.40.50.10860:FF:000002">
    <property type="entry name" value="Glutamate dehydrogenase"/>
    <property type="match status" value="1"/>
</dbReference>
<dbReference type="Gene3D" id="3.40.50.10860">
    <property type="entry name" value="Leucine Dehydrogenase, chain A, domain 1"/>
    <property type="match status" value="1"/>
</dbReference>
<comment type="caution">
    <text evidence="5">The sequence shown here is derived from an EMBL/GenBank/DDBJ whole genome shotgun (WGS) entry which is preliminary data.</text>
</comment>
<dbReference type="FunFam" id="3.40.50.720:FF:000030">
    <property type="entry name" value="Glutamate dehydrogenase"/>
    <property type="match status" value="1"/>
</dbReference>
<dbReference type="Pfam" id="PF02812">
    <property type="entry name" value="ELFV_dehydrog_N"/>
    <property type="match status" value="1"/>
</dbReference>
<dbReference type="InterPro" id="IPR033922">
    <property type="entry name" value="NAD_bind_Glu_DH"/>
</dbReference>
<feature type="domain" description="Glutamate/phenylalanine/leucine/valine/L-tryptophan dehydrogenase C-terminal" evidence="4">
    <location>
        <begin position="200"/>
        <end position="443"/>
    </location>
</feature>
<dbReference type="InterPro" id="IPR050724">
    <property type="entry name" value="Glu_Leu_Phe_Val_DH"/>
</dbReference>
<dbReference type="InterPro" id="IPR006095">
    <property type="entry name" value="Glu/Leu/Phe/Val/Trp_DH"/>
</dbReference>
<dbReference type="GO" id="GO:0004354">
    <property type="term" value="F:glutamate dehydrogenase (NADP+) activity"/>
    <property type="evidence" value="ECO:0007669"/>
    <property type="project" value="UniProtKB-EC"/>
</dbReference>
<reference evidence="5" key="1">
    <citation type="submission" date="2019-03" db="EMBL/GenBank/DDBJ databases">
        <title>Single cell metagenomics reveals metabolic interactions within the superorganism composed of flagellate Streblomastix strix and complex community of Bacteroidetes bacteria on its surface.</title>
        <authorList>
            <person name="Treitli S.C."/>
            <person name="Kolisko M."/>
            <person name="Husnik F."/>
            <person name="Keeling P."/>
            <person name="Hampl V."/>
        </authorList>
    </citation>
    <scope>NUCLEOTIDE SEQUENCE</scope>
    <source>
        <strain evidence="5">STM</strain>
    </source>
</reference>
<dbReference type="SUPFAM" id="SSF53223">
    <property type="entry name" value="Aminoacid dehydrogenase-like, N-terminal domain"/>
    <property type="match status" value="1"/>
</dbReference>
<dbReference type="InterPro" id="IPR036291">
    <property type="entry name" value="NAD(P)-bd_dom_sf"/>
</dbReference>
<protein>
    <submittedName>
        <fullName evidence="5">NAD-specific glutamate dehydrogenase</fullName>
        <ecNumber evidence="5">1.4.1.4</ecNumber>
    </submittedName>
</protein>
<comment type="subunit">
    <text evidence="2">Homohexamer.</text>
</comment>
<dbReference type="SUPFAM" id="SSF51735">
    <property type="entry name" value="NAD(P)-binding Rossmann-fold domains"/>
    <property type="match status" value="1"/>
</dbReference>
<dbReference type="Pfam" id="PF00208">
    <property type="entry name" value="ELFV_dehydrog"/>
    <property type="match status" value="1"/>
</dbReference>
<dbReference type="GO" id="GO:0005829">
    <property type="term" value="C:cytosol"/>
    <property type="evidence" value="ECO:0007669"/>
    <property type="project" value="TreeGrafter"/>
</dbReference>
<sequence>MNIERIMSSLEVKHPGELEYLQAVREVLISIEDVYNQHPEFEKAKIIERLVEPDRIFTFRVTWTDDKGEVQTNLGYRVQLNNAIGPYKGGIRFHPSVTLSILKFLAFEQTFKNALTTLPMGGGKGGSDFSIRGKSNAEIMRFCQAFMLELWRHLGPDMDVPAGDIGVSGREVGYMFGMYKKLTREFTGTFTGKGLEYGGSLIRPEATGYGGLYFVEQMLKHKGIDIRGKTVSVSGFGNVAWGAVMKAVQLGAKVVTVSGPDGYIYDKEGINGEKIDYLLELRASGNDVVAPYAEVYPEAVFIADKRPWEVKTDIALPCATQNELNGDDARNLITNKVLCVGEISNMGCTPEAIDAFIGHRIMYAPGKAVNAGGVAVSGLEMSQNAMHISWSAAEVDEKLYNIMCNIHEQCMKYGTEPDGYVNYVKGANIAGFMKVANAMMGQGVI</sequence>
<dbReference type="Gene3D" id="3.40.50.720">
    <property type="entry name" value="NAD(P)-binding Rossmann-like Domain"/>
    <property type="match status" value="1"/>
</dbReference>
<dbReference type="AlphaFoldDB" id="A0A5J4S0B5"/>
<dbReference type="Gene3D" id="1.10.285.10">
    <property type="entry name" value="Glutamate Dehydrogenase, chain A, domain 3"/>
    <property type="match status" value="2"/>
</dbReference>
<dbReference type="PANTHER" id="PTHR43571:SF1">
    <property type="entry name" value="NADP-SPECIFIC GLUTAMATE DEHYDROGENASE 1-RELATED"/>
    <property type="match status" value="1"/>
</dbReference>
<proteinExistence type="inferred from homology"/>
<dbReference type="SMART" id="SM00839">
    <property type="entry name" value="ELFV_dehydrog"/>
    <property type="match status" value="1"/>
</dbReference>
<dbReference type="PIRSF" id="PIRSF000185">
    <property type="entry name" value="Glu_DH"/>
    <property type="match status" value="1"/>
</dbReference>
<dbReference type="PRINTS" id="PR00082">
    <property type="entry name" value="GLFDHDRGNASE"/>
</dbReference>
<dbReference type="InterPro" id="IPR006096">
    <property type="entry name" value="Glu/Leu/Phe/Val/Trp_DH_C"/>
</dbReference>
<organism evidence="5">
    <name type="scientific">termite gut metagenome</name>
    <dbReference type="NCBI Taxonomy" id="433724"/>
    <lineage>
        <taxon>unclassified sequences</taxon>
        <taxon>metagenomes</taxon>
        <taxon>organismal metagenomes</taxon>
    </lineage>
</organism>
<dbReference type="InterPro" id="IPR046346">
    <property type="entry name" value="Aminoacid_DH-like_N_sf"/>
</dbReference>
<dbReference type="NCBIfam" id="NF006929">
    <property type="entry name" value="PRK09414.1"/>
    <property type="match status" value="1"/>
</dbReference>
<evidence type="ECO:0000259" key="4">
    <source>
        <dbReference type="SMART" id="SM00839"/>
    </source>
</evidence>
<dbReference type="InterPro" id="IPR006097">
    <property type="entry name" value="Glu/Leu/Phe/Val/Trp_DH_dimer"/>
</dbReference>
<name>A0A5J4S0B5_9ZZZZ</name>
<dbReference type="PANTHER" id="PTHR43571">
    <property type="entry name" value="NADP-SPECIFIC GLUTAMATE DEHYDROGENASE 1-RELATED"/>
    <property type="match status" value="1"/>
</dbReference>
<dbReference type="EC" id="1.4.1.4" evidence="5"/>
<gene>
    <name evidence="5" type="ORF">EZS27_013330</name>
</gene>
<dbReference type="InterPro" id="IPR014362">
    <property type="entry name" value="Glu_DH"/>
</dbReference>
<dbReference type="FunFam" id="1.10.285.10:FF:000001">
    <property type="entry name" value="Glutamate dehydrogenase"/>
    <property type="match status" value="1"/>
</dbReference>
<keyword evidence="3 5" id="KW-0560">Oxidoreductase</keyword>
<evidence type="ECO:0000313" key="5">
    <source>
        <dbReference type="EMBL" id="KAA6338681.1"/>
    </source>
</evidence>
<accession>A0A5J4S0B5</accession>
<comment type="similarity">
    <text evidence="1">Belongs to the Glu/Leu/Phe/Val dehydrogenases family.</text>
</comment>
<evidence type="ECO:0000256" key="1">
    <source>
        <dbReference type="ARBA" id="ARBA00006382"/>
    </source>
</evidence>
<dbReference type="GO" id="GO:0006537">
    <property type="term" value="P:glutamate biosynthetic process"/>
    <property type="evidence" value="ECO:0007669"/>
    <property type="project" value="TreeGrafter"/>
</dbReference>
<evidence type="ECO:0000256" key="3">
    <source>
        <dbReference type="ARBA" id="ARBA00023002"/>
    </source>
</evidence>
<evidence type="ECO:0000256" key="2">
    <source>
        <dbReference type="ARBA" id="ARBA00011643"/>
    </source>
</evidence>
<dbReference type="EMBL" id="SNRY01000596">
    <property type="protein sequence ID" value="KAA6338681.1"/>
    <property type="molecule type" value="Genomic_DNA"/>
</dbReference>